<evidence type="ECO:0000313" key="16">
    <source>
        <dbReference type="Proteomes" id="UP000092461"/>
    </source>
</evidence>
<keyword evidence="7" id="KW-0804">Transcription</keyword>
<dbReference type="FunFam" id="1.10.10.60:FF:000383">
    <property type="entry name" value="box A-binding factor"/>
    <property type="match status" value="1"/>
</dbReference>
<evidence type="ECO:0000256" key="9">
    <source>
        <dbReference type="PROSITE-ProRule" id="PRU00108"/>
    </source>
</evidence>
<dbReference type="AlphaFoldDB" id="A0A1B0CX32"/>
<keyword evidence="6 9" id="KW-0371">Homeobox</keyword>
<comment type="subcellular location">
    <subcellularLocation>
        <location evidence="1 9 10">Nucleus</location>
    </subcellularLocation>
</comment>
<evidence type="ECO:0000256" key="1">
    <source>
        <dbReference type="ARBA" id="ARBA00004123"/>
    </source>
</evidence>
<dbReference type="EMBL" id="AJWK01033178">
    <property type="status" value="NOT_ANNOTATED_CDS"/>
    <property type="molecule type" value="Genomic_DNA"/>
</dbReference>
<keyword evidence="5 9" id="KW-0238">DNA-binding</keyword>
<feature type="compositionally biased region" description="Polar residues" evidence="11">
    <location>
        <begin position="325"/>
        <end position="336"/>
    </location>
</feature>
<evidence type="ECO:0000256" key="2">
    <source>
        <dbReference type="ARBA" id="ARBA00005733"/>
    </source>
</evidence>
<dbReference type="InterPro" id="IPR052294">
    <property type="entry name" value="VSX_homeobox_regulators"/>
</dbReference>
<feature type="domain" description="Homeobox" evidence="12">
    <location>
        <begin position="155"/>
        <end position="215"/>
    </location>
</feature>
<keyword evidence="8 9" id="KW-0539">Nucleus</keyword>
<reference evidence="15" key="3">
    <citation type="submission" date="2020-05" db="UniProtKB">
        <authorList>
            <consortium name="EnsemblMetazoa"/>
        </authorList>
    </citation>
    <scope>IDENTIFICATION</scope>
    <source>
        <strain evidence="15">Jacobina</strain>
    </source>
</reference>
<dbReference type="EnsemblMetazoa" id="LLOJ009568-RA">
    <property type="protein sequence ID" value="LLOJ009568-PA"/>
    <property type="gene ID" value="LLOJ009568"/>
</dbReference>
<dbReference type="GO" id="GO:1990837">
    <property type="term" value="F:sequence-specific double-stranded DNA binding"/>
    <property type="evidence" value="ECO:0007669"/>
    <property type="project" value="TreeGrafter"/>
</dbReference>
<comment type="similarity">
    <text evidence="2">Belongs to the paired homeobox family.</text>
</comment>
<dbReference type="VEuPathDB" id="VectorBase:LLOJ009568"/>
<evidence type="ECO:0000256" key="5">
    <source>
        <dbReference type="ARBA" id="ARBA00023125"/>
    </source>
</evidence>
<dbReference type="EMBL" id="GITU01009103">
    <property type="protein sequence ID" value="MBC1177806.1"/>
    <property type="molecule type" value="Transcribed_RNA"/>
</dbReference>
<dbReference type="VEuPathDB" id="VectorBase:LLONM1_003489"/>
<evidence type="ECO:0000256" key="7">
    <source>
        <dbReference type="ARBA" id="ARBA00023163"/>
    </source>
</evidence>
<dbReference type="Gene3D" id="1.10.10.60">
    <property type="entry name" value="Homeodomain-like"/>
    <property type="match status" value="1"/>
</dbReference>
<feature type="compositionally biased region" description="Gly residues" evidence="11">
    <location>
        <begin position="340"/>
        <end position="351"/>
    </location>
</feature>
<dbReference type="SUPFAM" id="SSF46689">
    <property type="entry name" value="Homeodomain-like"/>
    <property type="match status" value="1"/>
</dbReference>
<dbReference type="PANTHER" id="PTHR46892">
    <property type="entry name" value="VISUAL SYSTEM HOMEOBOX 2"/>
    <property type="match status" value="1"/>
</dbReference>
<dbReference type="Pfam" id="PF00046">
    <property type="entry name" value="Homeodomain"/>
    <property type="match status" value="1"/>
</dbReference>
<dbReference type="PANTHER" id="PTHR46892:SF3">
    <property type="entry name" value="VISUAL SYSTEM HOMEOBOX 2"/>
    <property type="match status" value="1"/>
</dbReference>
<dbReference type="EMBL" id="AJWK01033175">
    <property type="status" value="NOT_ANNOTATED_CDS"/>
    <property type="molecule type" value="Genomic_DNA"/>
</dbReference>
<dbReference type="CDD" id="cd00086">
    <property type="entry name" value="homeodomain"/>
    <property type="match status" value="1"/>
</dbReference>
<feature type="region of interest" description="Disordered" evidence="11">
    <location>
        <begin position="1"/>
        <end position="32"/>
    </location>
</feature>
<dbReference type="PROSITE" id="PS50071">
    <property type="entry name" value="HOMEOBOX_2"/>
    <property type="match status" value="1"/>
</dbReference>
<organism evidence="15 16">
    <name type="scientific">Lutzomyia longipalpis</name>
    <name type="common">Sand fly</name>
    <dbReference type="NCBI Taxonomy" id="7200"/>
    <lineage>
        <taxon>Eukaryota</taxon>
        <taxon>Metazoa</taxon>
        <taxon>Ecdysozoa</taxon>
        <taxon>Arthropoda</taxon>
        <taxon>Hexapoda</taxon>
        <taxon>Insecta</taxon>
        <taxon>Pterygota</taxon>
        <taxon>Neoptera</taxon>
        <taxon>Endopterygota</taxon>
        <taxon>Diptera</taxon>
        <taxon>Nematocera</taxon>
        <taxon>Psychodoidea</taxon>
        <taxon>Psychodidae</taxon>
        <taxon>Lutzomyia</taxon>
        <taxon>Lutzomyia</taxon>
    </lineage>
</organism>
<dbReference type="EMBL" id="AJWK01033180">
    <property type="status" value="NOT_ANNOTATED_CDS"/>
    <property type="molecule type" value="Genomic_DNA"/>
</dbReference>
<protein>
    <submittedName>
        <fullName evidence="14">Putative transcription factor chx10</fullName>
    </submittedName>
</protein>
<dbReference type="InterPro" id="IPR023339">
    <property type="entry name" value="CVC"/>
</dbReference>
<reference evidence="14" key="2">
    <citation type="journal article" date="2020" name="BMC">
        <title>Leishmania infection induces a limited differential gene expression in the sand fly midgut.</title>
        <authorList>
            <person name="Coutinho-Abreu I.V."/>
            <person name="Serafim T.D."/>
            <person name="Meneses C."/>
            <person name="Kamhawi S."/>
            <person name="Oliveira F."/>
            <person name="Valenzuela J.G."/>
        </authorList>
    </citation>
    <scope>NUCLEOTIDE SEQUENCE</scope>
    <source>
        <strain evidence="14">Jacobina</strain>
        <tissue evidence="14">Midgut</tissue>
    </source>
</reference>
<feature type="DNA-binding region" description="Homeobox" evidence="9">
    <location>
        <begin position="157"/>
        <end position="216"/>
    </location>
</feature>
<dbReference type="GO" id="GO:0000981">
    <property type="term" value="F:DNA-binding transcription factor activity, RNA polymerase II-specific"/>
    <property type="evidence" value="ECO:0007669"/>
    <property type="project" value="InterPro"/>
</dbReference>
<keyword evidence="4" id="KW-0805">Transcription regulation</keyword>
<dbReference type="Proteomes" id="UP000092461">
    <property type="component" value="Unassembled WGS sequence"/>
</dbReference>
<dbReference type="PROSITE" id="PS00027">
    <property type="entry name" value="HOMEOBOX_1"/>
    <property type="match status" value="1"/>
</dbReference>
<feature type="compositionally biased region" description="Basic and acidic residues" evidence="11">
    <location>
        <begin position="273"/>
        <end position="287"/>
    </location>
</feature>
<reference evidence="16" key="1">
    <citation type="submission" date="2012-05" db="EMBL/GenBank/DDBJ databases">
        <title>Whole Genome Assembly of Lutzomyia longipalpis.</title>
        <authorList>
            <person name="Richards S."/>
            <person name="Qu C."/>
            <person name="Dillon R."/>
            <person name="Worley K."/>
            <person name="Scherer S."/>
            <person name="Batterton M."/>
            <person name="Taylor A."/>
            <person name="Hawes A."/>
            <person name="Hernandez B."/>
            <person name="Kovar C."/>
            <person name="Mandapat C."/>
            <person name="Pham C."/>
            <person name="Qu C."/>
            <person name="Jing C."/>
            <person name="Bess C."/>
            <person name="Bandaranaike D."/>
            <person name="Ngo D."/>
            <person name="Ongeri F."/>
            <person name="Arias F."/>
            <person name="Lara F."/>
            <person name="Weissenberger G."/>
            <person name="Kamau G."/>
            <person name="Han H."/>
            <person name="Shen H."/>
            <person name="Dinh H."/>
            <person name="Khalil I."/>
            <person name="Jones J."/>
            <person name="Shafer J."/>
            <person name="Jayaseelan J."/>
            <person name="Quiroz J."/>
            <person name="Blankenburg K."/>
            <person name="Nguyen L."/>
            <person name="Jackson L."/>
            <person name="Francisco L."/>
            <person name="Tang L.-Y."/>
            <person name="Pu L.-L."/>
            <person name="Perales L."/>
            <person name="Lorensuhewa L."/>
            <person name="Munidasa M."/>
            <person name="Coyle M."/>
            <person name="Taylor M."/>
            <person name="Puazo M."/>
            <person name="Firestine M."/>
            <person name="Scheel M."/>
            <person name="Javaid M."/>
            <person name="Wang M."/>
            <person name="Li M."/>
            <person name="Tabassum N."/>
            <person name="Saada N."/>
            <person name="Osuji N."/>
            <person name="Aqrawi P."/>
            <person name="Fu Q."/>
            <person name="Thornton R."/>
            <person name="Raj R."/>
            <person name="Goodspeed R."/>
            <person name="Mata R."/>
            <person name="Najjar R."/>
            <person name="Gubbala S."/>
            <person name="Lee S."/>
            <person name="Denson S."/>
            <person name="Patil S."/>
            <person name="Macmil S."/>
            <person name="Qi S."/>
            <person name="Matskevitch T."/>
            <person name="Palculict T."/>
            <person name="Mathew T."/>
            <person name="Vee V."/>
            <person name="Velamala V."/>
            <person name="Korchina V."/>
            <person name="Cai W."/>
            <person name="Liu W."/>
            <person name="Dai W."/>
            <person name="Zou X."/>
            <person name="Zhu Y."/>
            <person name="Zhang Y."/>
            <person name="Wu Y.-Q."/>
            <person name="Xin Y."/>
            <person name="Nazarath L."/>
            <person name="Kovar C."/>
            <person name="Han Y."/>
            <person name="Muzny D."/>
            <person name="Gibbs R."/>
        </authorList>
    </citation>
    <scope>NUCLEOTIDE SEQUENCE [LARGE SCALE GENOMIC DNA]</scope>
    <source>
        <strain evidence="16">Jacobina</strain>
    </source>
</reference>
<dbReference type="EMBL" id="AJWK01033174">
    <property type="status" value="NOT_ANNOTATED_CDS"/>
    <property type="molecule type" value="Genomic_DNA"/>
</dbReference>
<dbReference type="PROSITE" id="PS51496">
    <property type="entry name" value="CVC"/>
    <property type="match status" value="1"/>
</dbReference>
<accession>A0A1B0CX32</accession>
<dbReference type="EMBL" id="AJWK01033179">
    <property type="status" value="NOT_ANNOTATED_CDS"/>
    <property type="molecule type" value="Genomic_DNA"/>
</dbReference>
<dbReference type="InterPro" id="IPR001356">
    <property type="entry name" value="HD"/>
</dbReference>
<keyword evidence="3" id="KW-0217">Developmental protein</keyword>
<evidence type="ECO:0000256" key="4">
    <source>
        <dbReference type="ARBA" id="ARBA00023015"/>
    </source>
</evidence>
<sequence>MNLESLPRPETIHVTAPGALNRPPPSSQTMPQRSPFAIQELLGLSDSTRHQSNAVSAVTPSLYPAVDHHQMTMAASRMAYFNAHAAVAAAFLPHNMATGAAGPLSLHHQSSGFSQLKTTFGSATSPCLPGVSSLDGSKDFTVDGINGFGGKKKKKKRRHSRTIFTSYQLDELEKAFKEAHYPDVYAREMLSLKTDLPEDRIQVWFQNRRAKWRKTEKCWGRSTIMAEYGLYGAMVRHSLPLPETILKSAKENECVAPWLLGMHRKSLEAAEALKNDESGASDREDAASKASDASGPTQNNKTPHMATSSATTGVTTSIGDGKSHIQGQQHTPHTPQSGNGNIGGENSGSGGNVQPPPEASQLTPPTLPPGATSINTTHPHLTALDRKALAIPGYHPPDTDPEAFRWVDFRDPISLIR</sequence>
<feature type="domain" description="CVC" evidence="13">
    <location>
        <begin position="217"/>
        <end position="268"/>
    </location>
</feature>
<evidence type="ECO:0000259" key="13">
    <source>
        <dbReference type="PROSITE" id="PS51496"/>
    </source>
</evidence>
<dbReference type="GO" id="GO:0005634">
    <property type="term" value="C:nucleus"/>
    <property type="evidence" value="ECO:0007669"/>
    <property type="project" value="UniProtKB-SubCell"/>
</dbReference>
<dbReference type="EMBL" id="AJWK01033176">
    <property type="status" value="NOT_ANNOTATED_CDS"/>
    <property type="molecule type" value="Genomic_DNA"/>
</dbReference>
<feature type="region of interest" description="Disordered" evidence="11">
    <location>
        <begin position="273"/>
        <end position="377"/>
    </location>
</feature>
<evidence type="ECO:0000313" key="15">
    <source>
        <dbReference type="EnsemblMetazoa" id="LLOJ009568-PA"/>
    </source>
</evidence>
<evidence type="ECO:0000256" key="11">
    <source>
        <dbReference type="SAM" id="MobiDB-lite"/>
    </source>
</evidence>
<evidence type="ECO:0000256" key="3">
    <source>
        <dbReference type="ARBA" id="ARBA00022473"/>
    </source>
</evidence>
<dbReference type="EMBL" id="AJWK01033173">
    <property type="status" value="NOT_ANNOTATED_CDS"/>
    <property type="molecule type" value="Genomic_DNA"/>
</dbReference>
<keyword evidence="16" id="KW-1185">Reference proteome</keyword>
<evidence type="ECO:0000256" key="8">
    <source>
        <dbReference type="ARBA" id="ARBA00023242"/>
    </source>
</evidence>
<dbReference type="EMBL" id="AJWK01033172">
    <property type="status" value="NOT_ANNOTATED_CDS"/>
    <property type="molecule type" value="Genomic_DNA"/>
</dbReference>
<proteinExistence type="inferred from homology"/>
<dbReference type="EMBL" id="AJWK01033177">
    <property type="status" value="NOT_ANNOTATED_CDS"/>
    <property type="molecule type" value="Genomic_DNA"/>
</dbReference>
<dbReference type="InterPro" id="IPR017970">
    <property type="entry name" value="Homeobox_CS"/>
</dbReference>
<evidence type="ECO:0000256" key="6">
    <source>
        <dbReference type="ARBA" id="ARBA00023155"/>
    </source>
</evidence>
<feature type="compositionally biased region" description="Low complexity" evidence="11">
    <location>
        <begin position="306"/>
        <end position="317"/>
    </location>
</feature>
<evidence type="ECO:0000256" key="10">
    <source>
        <dbReference type="RuleBase" id="RU000682"/>
    </source>
</evidence>
<dbReference type="SMART" id="SM00389">
    <property type="entry name" value="HOX"/>
    <property type="match status" value="1"/>
</dbReference>
<evidence type="ECO:0000259" key="12">
    <source>
        <dbReference type="PROSITE" id="PS50071"/>
    </source>
</evidence>
<dbReference type="InterPro" id="IPR009057">
    <property type="entry name" value="Homeodomain-like_sf"/>
</dbReference>
<evidence type="ECO:0000313" key="14">
    <source>
        <dbReference type="EMBL" id="MBC1177806.1"/>
    </source>
</evidence>
<name>A0A1B0CX32_LUTLO</name>